<dbReference type="GO" id="GO:0004867">
    <property type="term" value="F:serine-type endopeptidase inhibitor activity"/>
    <property type="evidence" value="ECO:0007669"/>
    <property type="project" value="UniProtKB-KW"/>
</dbReference>
<evidence type="ECO:0000256" key="2">
    <source>
        <dbReference type="ARBA" id="ARBA00022690"/>
    </source>
</evidence>
<accession>A0A835AY78</accession>
<keyword evidence="2" id="KW-0646">Protease inhibitor</keyword>
<gene>
    <name evidence="4" type="ORF">HU200_046648</name>
</gene>
<dbReference type="Gene3D" id="3.30.10.10">
    <property type="entry name" value="Trypsin Inhibitor V, subunit A"/>
    <property type="match status" value="2"/>
</dbReference>
<comment type="similarity">
    <text evidence="1">Belongs to the protease inhibitor I13 (potato type I serine protease inhibitor) family.</text>
</comment>
<dbReference type="InterPro" id="IPR000864">
    <property type="entry name" value="Prot_inh_pot1"/>
</dbReference>
<evidence type="ECO:0000313" key="4">
    <source>
        <dbReference type="EMBL" id="KAF8677175.1"/>
    </source>
</evidence>
<evidence type="ECO:0000256" key="1">
    <source>
        <dbReference type="ARBA" id="ARBA00008210"/>
    </source>
</evidence>
<protein>
    <submittedName>
        <fullName evidence="4">Uncharacterized protein</fullName>
    </submittedName>
</protein>
<dbReference type="Pfam" id="PF00280">
    <property type="entry name" value="potato_inhibit"/>
    <property type="match status" value="2"/>
</dbReference>
<evidence type="ECO:0000256" key="3">
    <source>
        <dbReference type="ARBA" id="ARBA00022900"/>
    </source>
</evidence>
<reference evidence="4" key="1">
    <citation type="submission" date="2020-07" db="EMBL/GenBank/DDBJ databases">
        <title>Genome sequence and genetic diversity analysis of an under-domesticated orphan crop, white fonio (Digitaria exilis).</title>
        <authorList>
            <person name="Bennetzen J.L."/>
            <person name="Chen S."/>
            <person name="Ma X."/>
            <person name="Wang X."/>
            <person name="Yssel A.E.J."/>
            <person name="Chaluvadi S.R."/>
            <person name="Johnson M."/>
            <person name="Gangashetty P."/>
            <person name="Hamidou F."/>
            <person name="Sanogo M.D."/>
            <person name="Zwaenepoel A."/>
            <person name="Wallace J."/>
            <person name="Van De Peer Y."/>
            <person name="Van Deynze A."/>
        </authorList>
    </citation>
    <scope>NUCLEOTIDE SEQUENCE</scope>
    <source>
        <tissue evidence="4">Leaves</tissue>
    </source>
</reference>
<organism evidence="4 5">
    <name type="scientific">Digitaria exilis</name>
    <dbReference type="NCBI Taxonomy" id="1010633"/>
    <lineage>
        <taxon>Eukaryota</taxon>
        <taxon>Viridiplantae</taxon>
        <taxon>Streptophyta</taxon>
        <taxon>Embryophyta</taxon>
        <taxon>Tracheophyta</taxon>
        <taxon>Spermatophyta</taxon>
        <taxon>Magnoliopsida</taxon>
        <taxon>Liliopsida</taxon>
        <taxon>Poales</taxon>
        <taxon>Poaceae</taxon>
        <taxon>PACMAD clade</taxon>
        <taxon>Panicoideae</taxon>
        <taxon>Panicodae</taxon>
        <taxon>Paniceae</taxon>
        <taxon>Anthephorinae</taxon>
        <taxon>Digitaria</taxon>
    </lineage>
</organism>
<dbReference type="PANTHER" id="PTHR33091">
    <property type="entry name" value="PROTEIN, PUTATIVE, EXPRESSED-RELATED"/>
    <property type="match status" value="1"/>
</dbReference>
<dbReference type="GO" id="GO:0009611">
    <property type="term" value="P:response to wounding"/>
    <property type="evidence" value="ECO:0007669"/>
    <property type="project" value="InterPro"/>
</dbReference>
<keyword evidence="5" id="KW-1185">Reference proteome</keyword>
<dbReference type="InterPro" id="IPR036354">
    <property type="entry name" value="Prot_inh_pot1_sf"/>
</dbReference>
<dbReference type="PANTHER" id="PTHR33091:SF3">
    <property type="entry name" value="OS02G0123900 PROTEIN"/>
    <property type="match status" value="1"/>
</dbReference>
<comment type="caution">
    <text evidence="4">The sequence shown here is derived from an EMBL/GenBank/DDBJ whole genome shotgun (WGS) entry which is preliminary data.</text>
</comment>
<dbReference type="AlphaFoldDB" id="A0A835AY78"/>
<evidence type="ECO:0000313" key="5">
    <source>
        <dbReference type="Proteomes" id="UP000636709"/>
    </source>
</evidence>
<sequence>MPMSRMVIMAGGDIELKTSWPEVVGMGLFPAARKIYMERPDLVIEVHAVGVDPGPGPGFDPKRVRVFVNQDANYTVAKTPVEKDIVTDRSGDLQQRSMPTSRMVIMGGGDVVAGGVGWAYGLSPVAEKIHGDRADVCSVSKQGTGIHNYEELQPKPDELLVPISAKGETTNACTHVLTYSGGNWRRMGSTLKTSWPEVVGWPATAAATQINSDRPDVAIEVIPAGATVSPGYNAKRVRVFFNAGNSLGPVVYTPMVG</sequence>
<dbReference type="PROSITE" id="PS00285">
    <property type="entry name" value="POTATO_INHIBITOR"/>
    <property type="match status" value="1"/>
</dbReference>
<dbReference type="Proteomes" id="UP000636709">
    <property type="component" value="Unassembled WGS sequence"/>
</dbReference>
<keyword evidence="3" id="KW-0722">Serine protease inhibitor</keyword>
<dbReference type="EMBL" id="JACEFO010002150">
    <property type="protein sequence ID" value="KAF8677175.1"/>
    <property type="molecule type" value="Genomic_DNA"/>
</dbReference>
<name>A0A835AY78_9POAL</name>
<proteinExistence type="inferred from homology"/>
<dbReference type="SUPFAM" id="SSF54654">
    <property type="entry name" value="CI-2 family of serine protease inhibitors"/>
    <property type="match status" value="2"/>
</dbReference>